<keyword evidence="2" id="KW-0805">Transcription regulation</keyword>
<dbReference type="SUPFAM" id="SSF46785">
    <property type="entry name" value="Winged helix' DNA-binding domain"/>
    <property type="match status" value="1"/>
</dbReference>
<evidence type="ECO:0000256" key="2">
    <source>
        <dbReference type="ARBA" id="ARBA00023015"/>
    </source>
</evidence>
<comment type="caution">
    <text evidence="6">The sequence shown here is derived from an EMBL/GenBank/DDBJ whole genome shotgun (WGS) entry which is preliminary data.</text>
</comment>
<dbReference type="PRINTS" id="PR00039">
    <property type="entry name" value="HTHLYSR"/>
</dbReference>
<dbReference type="InterPro" id="IPR036390">
    <property type="entry name" value="WH_DNA-bd_sf"/>
</dbReference>
<dbReference type="PANTHER" id="PTHR30346">
    <property type="entry name" value="TRANSCRIPTIONAL DUAL REGULATOR HCAR-RELATED"/>
    <property type="match status" value="1"/>
</dbReference>
<reference evidence="7" key="1">
    <citation type="submission" date="2023-07" db="EMBL/GenBank/DDBJ databases">
        <title>30 novel species of actinomycetes from the DSMZ collection.</title>
        <authorList>
            <person name="Nouioui I."/>
        </authorList>
    </citation>
    <scope>NUCLEOTIDE SEQUENCE [LARGE SCALE GENOMIC DNA]</scope>
    <source>
        <strain evidence="7">DSM 44918</strain>
    </source>
</reference>
<dbReference type="InterPro" id="IPR000847">
    <property type="entry name" value="LysR_HTH_N"/>
</dbReference>
<dbReference type="InterPro" id="IPR036388">
    <property type="entry name" value="WH-like_DNA-bd_sf"/>
</dbReference>
<comment type="similarity">
    <text evidence="1">Belongs to the LysR transcriptional regulatory family.</text>
</comment>
<protein>
    <submittedName>
        <fullName evidence="6">LysR family transcriptional regulator</fullName>
    </submittedName>
</protein>
<dbReference type="Proteomes" id="UP001183420">
    <property type="component" value="Unassembled WGS sequence"/>
</dbReference>
<evidence type="ECO:0000259" key="5">
    <source>
        <dbReference type="PROSITE" id="PS50931"/>
    </source>
</evidence>
<dbReference type="PROSITE" id="PS50931">
    <property type="entry name" value="HTH_LYSR"/>
    <property type="match status" value="1"/>
</dbReference>
<gene>
    <name evidence="6" type="ORF">RNC47_03250</name>
</gene>
<keyword evidence="3" id="KW-0238">DNA-binding</keyword>
<sequence>MNLDQLRYIVLLAEELHFARAASRLGLQQPRLSQQVRKLEDELGVLLFERTTREVHITSAGKGFVAEARRVLHHAERAKRIARQTGRGEVGQLSLGFVGSASHELLPRLLRRFRQGYPGVKLQLREMASSQQIGELLAGRLDIGILHGPDGGVGHPELAAQEISRDRLVAALSRRHPQAYRDPLPIASLAEDAFVLFPRRLGPSLHDQIMHLTRSAGYEPQVTQEAVHMHTIIGLVAADIGVSIVPGAMASLRRSDVVFRPLTPQSHSIALHLAWRRGETSPVVRNFRNLNAPRT</sequence>
<keyword evidence="4" id="KW-0804">Transcription</keyword>
<dbReference type="EMBL" id="JAVREM010000002">
    <property type="protein sequence ID" value="MDT0317354.1"/>
    <property type="molecule type" value="Genomic_DNA"/>
</dbReference>
<feature type="domain" description="HTH lysR-type" evidence="5">
    <location>
        <begin position="1"/>
        <end position="58"/>
    </location>
</feature>
<evidence type="ECO:0000256" key="1">
    <source>
        <dbReference type="ARBA" id="ARBA00009437"/>
    </source>
</evidence>
<dbReference type="Gene3D" id="3.40.190.10">
    <property type="entry name" value="Periplasmic binding protein-like II"/>
    <property type="match status" value="2"/>
</dbReference>
<dbReference type="CDD" id="cd08414">
    <property type="entry name" value="PBP2_LTTR_aromatics_like"/>
    <property type="match status" value="1"/>
</dbReference>
<dbReference type="Pfam" id="PF03466">
    <property type="entry name" value="LysR_substrate"/>
    <property type="match status" value="1"/>
</dbReference>
<dbReference type="Pfam" id="PF00126">
    <property type="entry name" value="HTH_1"/>
    <property type="match status" value="1"/>
</dbReference>
<keyword evidence="7" id="KW-1185">Reference proteome</keyword>
<evidence type="ECO:0000313" key="6">
    <source>
        <dbReference type="EMBL" id="MDT0317354.1"/>
    </source>
</evidence>
<dbReference type="RefSeq" id="WP_311595307.1">
    <property type="nucleotide sequence ID" value="NZ_JAVREM010000002.1"/>
</dbReference>
<proteinExistence type="inferred from homology"/>
<name>A0ABU2LIE3_9ACTN</name>
<dbReference type="SUPFAM" id="SSF53850">
    <property type="entry name" value="Periplasmic binding protein-like II"/>
    <property type="match status" value="1"/>
</dbReference>
<evidence type="ECO:0000313" key="7">
    <source>
        <dbReference type="Proteomes" id="UP001183420"/>
    </source>
</evidence>
<dbReference type="PANTHER" id="PTHR30346:SF0">
    <property type="entry name" value="HCA OPERON TRANSCRIPTIONAL ACTIVATOR HCAR"/>
    <property type="match status" value="1"/>
</dbReference>
<evidence type="ECO:0000256" key="3">
    <source>
        <dbReference type="ARBA" id="ARBA00023125"/>
    </source>
</evidence>
<accession>A0ABU2LIE3</accession>
<organism evidence="6 7">
    <name type="scientific">Streptomyces millisiae</name>
    <dbReference type="NCBI Taxonomy" id="3075542"/>
    <lineage>
        <taxon>Bacteria</taxon>
        <taxon>Bacillati</taxon>
        <taxon>Actinomycetota</taxon>
        <taxon>Actinomycetes</taxon>
        <taxon>Kitasatosporales</taxon>
        <taxon>Streptomycetaceae</taxon>
        <taxon>Streptomyces</taxon>
    </lineage>
</organism>
<dbReference type="Gene3D" id="1.10.10.10">
    <property type="entry name" value="Winged helix-like DNA-binding domain superfamily/Winged helix DNA-binding domain"/>
    <property type="match status" value="1"/>
</dbReference>
<evidence type="ECO:0000256" key="4">
    <source>
        <dbReference type="ARBA" id="ARBA00023163"/>
    </source>
</evidence>
<dbReference type="InterPro" id="IPR005119">
    <property type="entry name" value="LysR_subst-bd"/>
</dbReference>